<protein>
    <submittedName>
        <fullName evidence="2">Uncharacterized protein</fullName>
    </submittedName>
</protein>
<dbReference type="Proteomes" id="UP000657574">
    <property type="component" value="Unassembled WGS sequence"/>
</dbReference>
<accession>A0A917P9R2</accession>
<feature type="region of interest" description="Disordered" evidence="1">
    <location>
        <begin position="1"/>
        <end position="20"/>
    </location>
</feature>
<comment type="caution">
    <text evidence="2">The sequence shown here is derived from an EMBL/GenBank/DDBJ whole genome shotgun (WGS) entry which is preliminary data.</text>
</comment>
<dbReference type="EMBL" id="BMQA01000100">
    <property type="protein sequence ID" value="GGJ67910.1"/>
    <property type="molecule type" value="Genomic_DNA"/>
</dbReference>
<dbReference type="AlphaFoldDB" id="A0A917P9R2"/>
<evidence type="ECO:0000313" key="2">
    <source>
        <dbReference type="EMBL" id="GGJ67910.1"/>
    </source>
</evidence>
<evidence type="ECO:0000313" key="3">
    <source>
        <dbReference type="Proteomes" id="UP000657574"/>
    </source>
</evidence>
<organism evidence="2 3">
    <name type="scientific">Streptomyces brasiliensis</name>
    <dbReference type="NCBI Taxonomy" id="1954"/>
    <lineage>
        <taxon>Bacteria</taxon>
        <taxon>Bacillati</taxon>
        <taxon>Actinomycetota</taxon>
        <taxon>Actinomycetes</taxon>
        <taxon>Kitasatosporales</taxon>
        <taxon>Streptomycetaceae</taxon>
        <taxon>Streptomyces</taxon>
    </lineage>
</organism>
<name>A0A917P9R2_9ACTN</name>
<gene>
    <name evidence="2" type="ORF">GCM10010121_093230</name>
</gene>
<reference evidence="2" key="1">
    <citation type="journal article" date="2014" name="Int. J. Syst. Evol. Microbiol.">
        <title>Complete genome sequence of Corynebacterium casei LMG S-19264T (=DSM 44701T), isolated from a smear-ripened cheese.</title>
        <authorList>
            <consortium name="US DOE Joint Genome Institute (JGI-PGF)"/>
            <person name="Walter F."/>
            <person name="Albersmeier A."/>
            <person name="Kalinowski J."/>
            <person name="Ruckert C."/>
        </authorList>
    </citation>
    <scope>NUCLEOTIDE SEQUENCE</scope>
    <source>
        <strain evidence="2">JCM 3086</strain>
    </source>
</reference>
<proteinExistence type="predicted"/>
<keyword evidence="3" id="KW-1185">Reference proteome</keyword>
<sequence length="44" mass="4783">MTKPRMAPAAWRDGREPMGPGAAIGALMRERVREFAVAGATLRE</sequence>
<evidence type="ECO:0000256" key="1">
    <source>
        <dbReference type="SAM" id="MobiDB-lite"/>
    </source>
</evidence>
<reference evidence="2" key="2">
    <citation type="submission" date="2020-09" db="EMBL/GenBank/DDBJ databases">
        <authorList>
            <person name="Sun Q."/>
            <person name="Ohkuma M."/>
        </authorList>
    </citation>
    <scope>NUCLEOTIDE SEQUENCE</scope>
    <source>
        <strain evidence="2">JCM 3086</strain>
    </source>
</reference>